<proteinExistence type="predicted"/>
<evidence type="ECO:0000313" key="3">
    <source>
        <dbReference type="Proteomes" id="UP000193495"/>
    </source>
</evidence>
<evidence type="ECO:0000313" key="1">
    <source>
        <dbReference type="EMBL" id="PSK87531.1"/>
    </source>
</evidence>
<dbReference type="Gene3D" id="3.40.50.2300">
    <property type="match status" value="2"/>
</dbReference>
<dbReference type="Proteomes" id="UP000240624">
    <property type="component" value="Unassembled WGS sequence"/>
</dbReference>
<dbReference type="PANTHER" id="PTHR47628:SF1">
    <property type="entry name" value="ALIPHATIC AMIDASE EXPRESSION-REGULATING PROTEIN"/>
    <property type="match status" value="1"/>
</dbReference>
<evidence type="ECO:0000313" key="2">
    <source>
        <dbReference type="EMBL" id="SLN30701.1"/>
    </source>
</evidence>
<dbReference type="EMBL" id="PYGB01000002">
    <property type="protein sequence ID" value="PSK87531.1"/>
    <property type="molecule type" value="Genomic_DNA"/>
</dbReference>
<sequence length="357" mass="38583">MRRDVEIGLLYSRSGDYAAIAAACRRGALNAVAAINTDAERCVRLRVIERDPGGNLDHYEPLCTEMLREGRVRHVVGCVTSSSRKEVIPALEKAGGTLWYACPYEGFECSDRVIYTHACANQHLLPLLHWAFGRYGRRGHLVGSNYIWGWEMNRVAREVIASAGGSVTGERHQALGDTDVGRLIDELRAAKPDFVLNNLIGQSSRAFLEAMRLLRGKDPAFAEGSCPVLSCNLTECELPGFGAAAEGVIAAGPHFAGAPLWGAGHGAEAASSFEAAAYVAVATLAALEERTGDPATRLKSCGVDPETRHMALPVLIARVEEGLFKVLEHSGAVEADPYLARRERWPTARHAALRVVT</sequence>
<name>A0A1X6YT17_9RHOB</name>
<gene>
    <name evidence="2" type="primary">amiC_1</name>
    <name evidence="1" type="ORF">CLV79_10210</name>
    <name evidence="2" type="ORF">LOS8367_01094</name>
</gene>
<dbReference type="SUPFAM" id="SSF53822">
    <property type="entry name" value="Periplasmic binding protein-like I"/>
    <property type="match status" value="1"/>
</dbReference>
<reference evidence="2 3" key="1">
    <citation type="submission" date="2017-03" db="EMBL/GenBank/DDBJ databases">
        <authorList>
            <person name="Afonso C.L."/>
            <person name="Miller P.J."/>
            <person name="Scott M.A."/>
            <person name="Spackman E."/>
            <person name="Goraichik I."/>
            <person name="Dimitrov K.M."/>
            <person name="Suarez D.L."/>
            <person name="Swayne D.E."/>
        </authorList>
    </citation>
    <scope>NUCLEOTIDE SEQUENCE [LARGE SCALE GENOMIC DNA]</scope>
    <source>
        <strain evidence="2 3">CECT 8367</strain>
    </source>
</reference>
<evidence type="ECO:0000313" key="4">
    <source>
        <dbReference type="Proteomes" id="UP000240624"/>
    </source>
</evidence>
<dbReference type="Pfam" id="PF13433">
    <property type="entry name" value="Peripla_BP_5"/>
    <property type="match status" value="1"/>
</dbReference>
<dbReference type="OrthoDB" id="9802022at2"/>
<protein>
    <submittedName>
        <fullName evidence="2">Aliphatic amidase expression-regulating protein</fullName>
    </submittedName>
    <submittedName>
        <fullName evidence="1">Amino acid/amide ABC transporter substrate-binding protein (HAAT family)</fullName>
    </submittedName>
</protein>
<keyword evidence="4" id="KW-1185">Reference proteome</keyword>
<accession>A0A1X6YT17</accession>
<dbReference type="Proteomes" id="UP000193495">
    <property type="component" value="Unassembled WGS sequence"/>
</dbReference>
<dbReference type="RefSeq" id="WP_085895486.1">
    <property type="nucleotide sequence ID" value="NZ_FWFY01000003.1"/>
</dbReference>
<reference evidence="1 4" key="2">
    <citation type="submission" date="2018-03" db="EMBL/GenBank/DDBJ databases">
        <title>Genomic Encyclopedia of Archaeal and Bacterial Type Strains, Phase II (KMG-II): from individual species to whole genera.</title>
        <authorList>
            <person name="Goeker M."/>
        </authorList>
    </citation>
    <scope>NUCLEOTIDE SEQUENCE [LARGE SCALE GENOMIC DNA]</scope>
    <source>
        <strain evidence="1 4">DSM 29956</strain>
    </source>
</reference>
<organism evidence="2 3">
    <name type="scientific">Limimaricola soesokkakensis</name>
    <dbReference type="NCBI Taxonomy" id="1343159"/>
    <lineage>
        <taxon>Bacteria</taxon>
        <taxon>Pseudomonadati</taxon>
        <taxon>Pseudomonadota</taxon>
        <taxon>Alphaproteobacteria</taxon>
        <taxon>Rhodobacterales</taxon>
        <taxon>Paracoccaceae</taxon>
        <taxon>Limimaricola</taxon>
    </lineage>
</organism>
<dbReference type="AlphaFoldDB" id="A0A1X6YT17"/>
<dbReference type="EMBL" id="FWFY01000003">
    <property type="protein sequence ID" value="SLN30701.1"/>
    <property type="molecule type" value="Genomic_DNA"/>
</dbReference>
<dbReference type="InterPro" id="IPR028082">
    <property type="entry name" value="Peripla_BP_I"/>
</dbReference>
<dbReference type="PANTHER" id="PTHR47628">
    <property type="match status" value="1"/>
</dbReference>